<accession>A0ABV7L770</accession>
<dbReference type="GO" id="GO:0008690">
    <property type="term" value="F:3-deoxy-manno-octulosonate cytidylyltransferase activity"/>
    <property type="evidence" value="ECO:0007669"/>
    <property type="project" value="UniProtKB-EC"/>
</dbReference>
<gene>
    <name evidence="4" type="ORF">ACFOGJ_22900</name>
</gene>
<dbReference type="PANTHER" id="PTHR42866:SF2">
    <property type="entry name" value="3-DEOXY-MANNO-OCTULOSONATE CYTIDYLYLTRANSFERASE, MITOCHONDRIAL"/>
    <property type="match status" value="1"/>
</dbReference>
<dbReference type="Gene3D" id="3.90.550.10">
    <property type="entry name" value="Spore Coat Polysaccharide Biosynthesis Protein SpsA, Chain A"/>
    <property type="match status" value="1"/>
</dbReference>
<evidence type="ECO:0000313" key="5">
    <source>
        <dbReference type="Proteomes" id="UP001595528"/>
    </source>
</evidence>
<dbReference type="CDD" id="cd02517">
    <property type="entry name" value="CMP-KDO-Synthetase"/>
    <property type="match status" value="1"/>
</dbReference>
<dbReference type="NCBIfam" id="NF003948">
    <property type="entry name" value="PRK05450.1-1"/>
    <property type="match status" value="1"/>
</dbReference>
<dbReference type="InterPro" id="IPR004528">
    <property type="entry name" value="KdsB"/>
</dbReference>
<dbReference type="EC" id="2.7.7.38" evidence="4"/>
<dbReference type="Pfam" id="PF02348">
    <property type="entry name" value="CTP_transf_3"/>
    <property type="match status" value="1"/>
</dbReference>
<dbReference type="Proteomes" id="UP001595528">
    <property type="component" value="Unassembled WGS sequence"/>
</dbReference>
<reference evidence="5" key="1">
    <citation type="journal article" date="2019" name="Int. J. Syst. Evol. Microbiol.">
        <title>The Global Catalogue of Microorganisms (GCM) 10K type strain sequencing project: providing services to taxonomists for standard genome sequencing and annotation.</title>
        <authorList>
            <consortium name="The Broad Institute Genomics Platform"/>
            <consortium name="The Broad Institute Genome Sequencing Center for Infectious Disease"/>
            <person name="Wu L."/>
            <person name="Ma J."/>
        </authorList>
    </citation>
    <scope>NUCLEOTIDE SEQUENCE [LARGE SCALE GENOMIC DNA]</scope>
    <source>
        <strain evidence="5">KCTC 42964</strain>
    </source>
</reference>
<keyword evidence="5" id="KW-1185">Reference proteome</keyword>
<dbReference type="InterPro" id="IPR003329">
    <property type="entry name" value="Cytidylyl_trans"/>
</dbReference>
<dbReference type="PANTHER" id="PTHR42866">
    <property type="entry name" value="3-DEOXY-MANNO-OCTULOSONATE CYTIDYLYLTRANSFERASE"/>
    <property type="match status" value="1"/>
</dbReference>
<comment type="caution">
    <text evidence="4">The sequence shown here is derived from an EMBL/GenBank/DDBJ whole genome shotgun (WGS) entry which is preliminary data.</text>
</comment>
<dbReference type="SUPFAM" id="SSF53448">
    <property type="entry name" value="Nucleotide-diphospho-sugar transferases"/>
    <property type="match status" value="1"/>
</dbReference>
<keyword evidence="2 4" id="KW-0548">Nucleotidyltransferase</keyword>
<name>A0ABV7L770_9PROT</name>
<keyword evidence="1 4" id="KW-0808">Transferase</keyword>
<evidence type="ECO:0000256" key="3">
    <source>
        <dbReference type="ARBA" id="ARBA00022985"/>
    </source>
</evidence>
<dbReference type="NCBIfam" id="NF003952">
    <property type="entry name" value="PRK05450.1-5"/>
    <property type="match status" value="1"/>
</dbReference>
<evidence type="ECO:0000256" key="2">
    <source>
        <dbReference type="ARBA" id="ARBA00022695"/>
    </source>
</evidence>
<organism evidence="4 5">
    <name type="scientific">Marinibaculum pumilum</name>
    <dbReference type="NCBI Taxonomy" id="1766165"/>
    <lineage>
        <taxon>Bacteria</taxon>
        <taxon>Pseudomonadati</taxon>
        <taxon>Pseudomonadota</taxon>
        <taxon>Alphaproteobacteria</taxon>
        <taxon>Rhodospirillales</taxon>
        <taxon>Rhodospirillaceae</taxon>
        <taxon>Marinibaculum</taxon>
    </lineage>
</organism>
<dbReference type="EMBL" id="JBHRTR010000036">
    <property type="protein sequence ID" value="MFC3230117.1"/>
    <property type="molecule type" value="Genomic_DNA"/>
</dbReference>
<evidence type="ECO:0000313" key="4">
    <source>
        <dbReference type="EMBL" id="MFC3230117.1"/>
    </source>
</evidence>
<evidence type="ECO:0000256" key="1">
    <source>
        <dbReference type="ARBA" id="ARBA00022679"/>
    </source>
</evidence>
<keyword evidence="3" id="KW-0448">Lipopolysaccharide biosynthesis</keyword>
<sequence length="252" mass="26833">MSQPTLIVIPARLAATRLPDKPLAMIGDAPMIVQVWRRATEAALGRVVVAAGDAAIAEAVAKAGGEAVMTDPDLPSGTDRIHAAMRQVDPEGRHGTVINLQGDLPAIPPASIAAVLEPLRVLDTDIATLAVPTMDDRERADPNVVKAIPALPRGLDGGAGRLGRALYFTRSTAPWGEGPVWHHVGIYAYRRDALERFVRLPPSPLERREKLEQLRALENGLSIGIACIDAVPAGVDTPDDLARMRALFSAQP</sequence>
<dbReference type="InterPro" id="IPR029044">
    <property type="entry name" value="Nucleotide-diphossugar_trans"/>
</dbReference>
<protein>
    <submittedName>
        <fullName evidence="4">3-deoxy-manno-octulosonate cytidylyltransferase</fullName>
        <ecNumber evidence="4">2.7.7.38</ecNumber>
    </submittedName>
</protein>
<dbReference type="NCBIfam" id="TIGR00466">
    <property type="entry name" value="kdsB"/>
    <property type="match status" value="1"/>
</dbReference>
<dbReference type="RefSeq" id="WP_379904977.1">
    <property type="nucleotide sequence ID" value="NZ_JBHRTR010000036.1"/>
</dbReference>
<proteinExistence type="predicted"/>